<proteinExistence type="predicted"/>
<dbReference type="AlphaFoldDB" id="A0AAE1LQ89"/>
<keyword evidence="2" id="KW-0689">Ribosomal protein</keyword>
<reference evidence="2" key="1">
    <citation type="submission" date="2021-07" db="EMBL/GenBank/DDBJ databases">
        <authorList>
            <person name="Catto M.A."/>
            <person name="Jacobson A."/>
            <person name="Kennedy G."/>
            <person name="Labadie P."/>
            <person name="Hunt B.G."/>
            <person name="Srinivasan R."/>
        </authorList>
    </citation>
    <scope>NUCLEOTIDE SEQUENCE</scope>
    <source>
        <strain evidence="2">PL_HMW_Pooled</strain>
        <tissue evidence="2">Head</tissue>
    </source>
</reference>
<organism evidence="2 3">
    <name type="scientific">Frankliniella fusca</name>
    <dbReference type="NCBI Taxonomy" id="407009"/>
    <lineage>
        <taxon>Eukaryota</taxon>
        <taxon>Metazoa</taxon>
        <taxon>Ecdysozoa</taxon>
        <taxon>Arthropoda</taxon>
        <taxon>Hexapoda</taxon>
        <taxon>Insecta</taxon>
        <taxon>Pterygota</taxon>
        <taxon>Neoptera</taxon>
        <taxon>Paraneoptera</taxon>
        <taxon>Thysanoptera</taxon>
        <taxon>Terebrantia</taxon>
        <taxon>Thripoidea</taxon>
        <taxon>Thripidae</taxon>
        <taxon>Frankliniella</taxon>
    </lineage>
</organism>
<feature type="region of interest" description="Disordered" evidence="1">
    <location>
        <begin position="76"/>
        <end position="95"/>
    </location>
</feature>
<name>A0AAE1LQ89_9NEOP</name>
<evidence type="ECO:0000313" key="3">
    <source>
        <dbReference type="Proteomes" id="UP001219518"/>
    </source>
</evidence>
<reference evidence="2" key="2">
    <citation type="journal article" date="2023" name="BMC Genomics">
        <title>Pest status, molecular evolution, and epigenetic factors derived from the genome assembly of Frankliniella fusca, a thysanopteran phytovirus vector.</title>
        <authorList>
            <person name="Catto M.A."/>
            <person name="Labadie P.E."/>
            <person name="Jacobson A.L."/>
            <person name="Kennedy G.G."/>
            <person name="Srinivasan R."/>
            <person name="Hunt B.G."/>
        </authorList>
    </citation>
    <scope>NUCLEOTIDE SEQUENCE</scope>
    <source>
        <strain evidence="2">PL_HMW_Pooled</strain>
    </source>
</reference>
<dbReference type="Proteomes" id="UP001219518">
    <property type="component" value="Unassembled WGS sequence"/>
</dbReference>
<protein>
    <submittedName>
        <fullName evidence="2">50S ribosomal protein L3</fullName>
    </submittedName>
</protein>
<dbReference type="EMBL" id="JAHWGI010001300">
    <property type="protein sequence ID" value="KAK3927710.1"/>
    <property type="molecule type" value="Genomic_DNA"/>
</dbReference>
<dbReference type="GO" id="GO:0005840">
    <property type="term" value="C:ribosome"/>
    <property type="evidence" value="ECO:0007669"/>
    <property type="project" value="UniProtKB-KW"/>
</dbReference>
<evidence type="ECO:0000256" key="1">
    <source>
        <dbReference type="SAM" id="MobiDB-lite"/>
    </source>
</evidence>
<gene>
    <name evidence="2" type="ORF">KUF71_015995</name>
</gene>
<sequence length="219" mass="23685">MSLRIDLRKIKVMSSIPDHSEITLVLALIHPVFQKLSLKIQLADLVDLGDSDDPHAPHGGHAAAAAAAPATAMASAAMSPRPAAPRRKAVSFHSNTGLPPCKKITTACWFASSAVPPGTPGAQFPAGRVPVPRSIPSGPGRAGPTGLFDQTPLARVPQRYRRERRGRVVRVTQVLFSTVPYFSLLNMTHSESSAYEAIHYRISNVVCIRNNLLFLRNEE</sequence>
<keyword evidence="2" id="KW-0687">Ribonucleoprotein</keyword>
<accession>A0AAE1LQ89</accession>
<evidence type="ECO:0000313" key="2">
    <source>
        <dbReference type="EMBL" id="KAK3927710.1"/>
    </source>
</evidence>
<keyword evidence="3" id="KW-1185">Reference proteome</keyword>
<comment type="caution">
    <text evidence="2">The sequence shown here is derived from an EMBL/GenBank/DDBJ whole genome shotgun (WGS) entry which is preliminary data.</text>
</comment>